<evidence type="ECO:0000313" key="3">
    <source>
        <dbReference type="RefSeq" id="XP_004486705.1"/>
    </source>
</evidence>
<keyword evidence="2" id="KW-1185">Reference proteome</keyword>
<evidence type="ECO:0000256" key="1">
    <source>
        <dbReference type="SAM" id="Coils"/>
    </source>
</evidence>
<sequence>MAEDYGFTSDEIVVNDNLGYPKAYAKICRDRGFTPYTHAPPFTFLPYALNEHEVERVSFFDEMFPIIDPKAKPTTKAKIFVGILWKQLSHLGNAGFDPAVIRVDGYGNVLYYHADSASPLAWDFDHWFPCSRGGLTVLSNLRILQRQVCKRKKHKLEFLVPWWDFQLGISVNQFLSIFASSNSDFRHRGFSFLFSEGENHELHDSQAVDSHSFPQHFFGLKEEVGLAPAAIVESRREPYDVLALRQLDHNKKTRPMSPAIVAARKTKGSVLKENEDPGFVKNPYQAIVMARDSLKQREEATKMQAEIHKLDNEVSEMKLKNEEEKVVIQDLEYALIKRKRKAEKCRRLAEAQSSYRTMLEKMIRDTMHQSVIYKEQVRLNQAASNALMARLEAQRAICDGAEKELHKKYKLKDDIEKQIRPEWEQGRKRFRIDDSVFEDEKESSKNVLYLPRPRTPFHKELRVLLEEEQKASEAGLSANEEELKIAANNNDTEEKLEENTNTKSLVALDEEKSIEHRLQKLEISEGKRTVGISFRGIHETEVEEDEETRNQRGKGNVEKWLQMLLEESQGEANYPRETNESASGMTEDIIKQLNQKFPQKELKTSQVSDKVENDVNEYKNYSAEACVEETDGSFEGMAKRKEEKKLSKRLFRSESAKVLRRIPSSPSLFQGMKSSIKTIKKAVKL</sequence>
<dbReference type="AlphaFoldDB" id="A0A1S2XBD1"/>
<accession>A0A1S2XBD1</accession>
<gene>
    <name evidence="3" type="primary">LOC101497552</name>
</gene>
<dbReference type="PANTHER" id="PTHR33427:SF2">
    <property type="entry name" value="TRICHOHYALIN"/>
    <property type="match status" value="1"/>
</dbReference>
<dbReference type="eggNOG" id="ENOG502QTZ1">
    <property type="taxonomic scope" value="Eukaryota"/>
</dbReference>
<dbReference type="OrthoDB" id="608866at2759"/>
<evidence type="ECO:0000313" key="2">
    <source>
        <dbReference type="Proteomes" id="UP000087171"/>
    </source>
</evidence>
<dbReference type="Proteomes" id="UP000087171">
    <property type="component" value="Chromosome Ca1"/>
</dbReference>
<organism evidence="2 3">
    <name type="scientific">Cicer arietinum</name>
    <name type="common">Chickpea</name>
    <name type="synonym">Garbanzo</name>
    <dbReference type="NCBI Taxonomy" id="3827"/>
    <lineage>
        <taxon>Eukaryota</taxon>
        <taxon>Viridiplantae</taxon>
        <taxon>Streptophyta</taxon>
        <taxon>Embryophyta</taxon>
        <taxon>Tracheophyta</taxon>
        <taxon>Spermatophyta</taxon>
        <taxon>Magnoliopsida</taxon>
        <taxon>eudicotyledons</taxon>
        <taxon>Gunneridae</taxon>
        <taxon>Pentapetalae</taxon>
        <taxon>rosids</taxon>
        <taxon>fabids</taxon>
        <taxon>Fabales</taxon>
        <taxon>Fabaceae</taxon>
        <taxon>Papilionoideae</taxon>
        <taxon>50 kb inversion clade</taxon>
        <taxon>NPAAA clade</taxon>
        <taxon>Hologalegina</taxon>
        <taxon>IRL clade</taxon>
        <taxon>Cicereae</taxon>
        <taxon>Cicer</taxon>
    </lineage>
</organism>
<reference evidence="3" key="2">
    <citation type="submission" date="2025-08" db="UniProtKB">
        <authorList>
            <consortium name="RefSeq"/>
        </authorList>
    </citation>
    <scope>IDENTIFICATION</scope>
    <source>
        <tissue evidence="3">Etiolated seedlings</tissue>
    </source>
</reference>
<dbReference type="KEGG" id="cam:101497552"/>
<dbReference type="PaxDb" id="3827-XP_004486705.1"/>
<dbReference type="RefSeq" id="XP_004486705.1">
    <property type="nucleotide sequence ID" value="XM_004486648.3"/>
</dbReference>
<protein>
    <submittedName>
        <fullName evidence="3">Uncharacterized protein LOC101497552</fullName>
    </submittedName>
</protein>
<dbReference type="STRING" id="3827.A0A1S2XBD1"/>
<dbReference type="PANTHER" id="PTHR33427">
    <property type="entry name" value="HNH ENDONUCLEASE"/>
    <property type="match status" value="1"/>
</dbReference>
<reference evidence="2" key="1">
    <citation type="journal article" date="2013" name="Nat. Biotechnol.">
        <title>Draft genome sequence of chickpea (Cicer arietinum) provides a resource for trait improvement.</title>
        <authorList>
            <person name="Varshney R.K."/>
            <person name="Song C."/>
            <person name="Saxena R.K."/>
            <person name="Azam S."/>
            <person name="Yu S."/>
            <person name="Sharpe A.G."/>
            <person name="Cannon S."/>
            <person name="Baek J."/>
            <person name="Rosen B.D."/>
            <person name="Tar'an B."/>
            <person name="Millan T."/>
            <person name="Zhang X."/>
            <person name="Ramsay L.D."/>
            <person name="Iwata A."/>
            <person name="Wang Y."/>
            <person name="Nelson W."/>
            <person name="Farmer A.D."/>
            <person name="Gaur P.M."/>
            <person name="Soderlund C."/>
            <person name="Penmetsa R.V."/>
            <person name="Xu C."/>
            <person name="Bharti A.K."/>
            <person name="He W."/>
            <person name="Winter P."/>
            <person name="Zhao S."/>
            <person name="Hane J.K."/>
            <person name="Carrasquilla-Garcia N."/>
            <person name="Condie J.A."/>
            <person name="Upadhyaya H.D."/>
            <person name="Luo M.C."/>
            <person name="Thudi M."/>
            <person name="Gowda C.L."/>
            <person name="Singh N.P."/>
            <person name="Lichtenzveig J."/>
            <person name="Gali K.K."/>
            <person name="Rubio J."/>
            <person name="Nadarajan N."/>
            <person name="Dolezel J."/>
            <person name="Bansal K.C."/>
            <person name="Xu X."/>
            <person name="Edwards D."/>
            <person name="Zhang G."/>
            <person name="Kahl G."/>
            <person name="Gil J."/>
            <person name="Singh K.B."/>
            <person name="Datta S.K."/>
            <person name="Jackson S.A."/>
            <person name="Wang J."/>
            <person name="Cook D.R."/>
        </authorList>
    </citation>
    <scope>NUCLEOTIDE SEQUENCE [LARGE SCALE GENOMIC DNA]</scope>
    <source>
        <strain evidence="2">cv. CDC Frontier</strain>
    </source>
</reference>
<dbReference type="GeneID" id="101497552"/>
<keyword evidence="1" id="KW-0175">Coiled coil</keyword>
<proteinExistence type="predicted"/>
<name>A0A1S2XBD1_CICAR</name>
<feature type="coiled-coil region" evidence="1">
    <location>
        <begin position="293"/>
        <end position="320"/>
    </location>
</feature>